<reference evidence="2" key="1">
    <citation type="submission" date="2022-11" db="EMBL/GenBank/DDBJ databases">
        <authorList>
            <person name="Petersen C."/>
        </authorList>
    </citation>
    <scope>NUCLEOTIDE SEQUENCE</scope>
    <source>
        <strain evidence="2">IBT 23319</strain>
    </source>
</reference>
<evidence type="ECO:0000259" key="1">
    <source>
        <dbReference type="PROSITE" id="PS51186"/>
    </source>
</evidence>
<evidence type="ECO:0000313" key="3">
    <source>
        <dbReference type="Proteomes" id="UP001147733"/>
    </source>
</evidence>
<dbReference type="PANTHER" id="PTHR43792">
    <property type="entry name" value="GNAT FAMILY, PUTATIVE (AFU_ORTHOLOGUE AFUA_3G00765)-RELATED-RELATED"/>
    <property type="match status" value="1"/>
</dbReference>
<dbReference type="InterPro" id="IPR016181">
    <property type="entry name" value="Acyl_CoA_acyltransferase"/>
</dbReference>
<dbReference type="OrthoDB" id="630895at2759"/>
<dbReference type="RefSeq" id="XP_056506165.1">
    <property type="nucleotide sequence ID" value="XM_056640408.1"/>
</dbReference>
<organism evidence="2 3">
    <name type="scientific">Penicillium citrinum</name>
    <dbReference type="NCBI Taxonomy" id="5077"/>
    <lineage>
        <taxon>Eukaryota</taxon>
        <taxon>Fungi</taxon>
        <taxon>Dikarya</taxon>
        <taxon>Ascomycota</taxon>
        <taxon>Pezizomycotina</taxon>
        <taxon>Eurotiomycetes</taxon>
        <taxon>Eurotiomycetidae</taxon>
        <taxon>Eurotiales</taxon>
        <taxon>Aspergillaceae</taxon>
        <taxon>Penicillium</taxon>
    </lineage>
</organism>
<name>A0A9W9TVS7_PENCI</name>
<protein>
    <recommendedName>
        <fullName evidence="1">N-acetyltransferase domain-containing protein</fullName>
    </recommendedName>
</protein>
<comment type="caution">
    <text evidence="2">The sequence shown here is derived from an EMBL/GenBank/DDBJ whole genome shotgun (WGS) entry which is preliminary data.</text>
</comment>
<dbReference type="PANTHER" id="PTHR43792:SF16">
    <property type="entry name" value="N-ACETYLTRANSFERASE DOMAIN-CONTAINING PROTEIN"/>
    <property type="match status" value="1"/>
</dbReference>
<dbReference type="GeneID" id="81379575"/>
<gene>
    <name evidence="2" type="ORF">N7469_001488</name>
</gene>
<reference evidence="2" key="2">
    <citation type="journal article" date="2023" name="IMA Fungus">
        <title>Comparative genomic study of the Penicillium genus elucidates a diverse pangenome and 15 lateral gene transfer events.</title>
        <authorList>
            <person name="Petersen C."/>
            <person name="Sorensen T."/>
            <person name="Nielsen M.R."/>
            <person name="Sondergaard T.E."/>
            <person name="Sorensen J.L."/>
            <person name="Fitzpatrick D.A."/>
            <person name="Frisvad J.C."/>
            <person name="Nielsen K.L."/>
        </authorList>
    </citation>
    <scope>NUCLEOTIDE SEQUENCE</scope>
    <source>
        <strain evidence="2">IBT 23319</strain>
    </source>
</reference>
<accession>A0A9W9TVS7</accession>
<sequence length="209" mass="23260">MAFETARSSSFPPGFCISTSRLNISLFDPDNLIHTKFLVRLWNTDDFIDACGRTSITTPEKASSFIRNRLLLQYKINQYGMFLVSLKNQETMPDTPIGTVSLMKGSPPDLHYTAPDIGFAVLPEHSGKGYAAEAANGVLEWAKFHLGMEVVFGFCDPLNQRSRRVLDKIGMEFRGITELHVFGGRTTAIYVLPGMSEDLAIYGLIELNT</sequence>
<keyword evidence="3" id="KW-1185">Reference proteome</keyword>
<dbReference type="CDD" id="cd04301">
    <property type="entry name" value="NAT_SF"/>
    <property type="match status" value="1"/>
</dbReference>
<dbReference type="SUPFAM" id="SSF55729">
    <property type="entry name" value="Acyl-CoA N-acyltransferases (Nat)"/>
    <property type="match status" value="1"/>
</dbReference>
<feature type="domain" description="N-acetyltransferase" evidence="1">
    <location>
        <begin position="37"/>
        <end position="196"/>
    </location>
</feature>
<proteinExistence type="predicted"/>
<dbReference type="GO" id="GO:0016747">
    <property type="term" value="F:acyltransferase activity, transferring groups other than amino-acyl groups"/>
    <property type="evidence" value="ECO:0007669"/>
    <property type="project" value="InterPro"/>
</dbReference>
<dbReference type="InterPro" id="IPR051531">
    <property type="entry name" value="N-acetyltransferase"/>
</dbReference>
<evidence type="ECO:0000313" key="2">
    <source>
        <dbReference type="EMBL" id="KAJ5243161.1"/>
    </source>
</evidence>
<dbReference type="Proteomes" id="UP001147733">
    <property type="component" value="Unassembled WGS sequence"/>
</dbReference>
<dbReference type="Pfam" id="PF13302">
    <property type="entry name" value="Acetyltransf_3"/>
    <property type="match status" value="1"/>
</dbReference>
<dbReference type="Gene3D" id="3.40.630.30">
    <property type="match status" value="1"/>
</dbReference>
<dbReference type="PROSITE" id="PS51186">
    <property type="entry name" value="GNAT"/>
    <property type="match status" value="1"/>
</dbReference>
<dbReference type="AlphaFoldDB" id="A0A9W9TVS7"/>
<dbReference type="EMBL" id="JAPQKT010000001">
    <property type="protein sequence ID" value="KAJ5243161.1"/>
    <property type="molecule type" value="Genomic_DNA"/>
</dbReference>
<dbReference type="InterPro" id="IPR000182">
    <property type="entry name" value="GNAT_dom"/>
</dbReference>